<dbReference type="InterPro" id="IPR025763">
    <property type="entry name" value="Trm8_euk"/>
</dbReference>
<keyword evidence="2 9" id="KW-0820">tRNA-binding</keyword>
<feature type="binding site" evidence="9">
    <location>
        <begin position="111"/>
        <end position="112"/>
    </location>
    <ligand>
        <name>S-adenosyl-L-methionine</name>
        <dbReference type="ChEBI" id="CHEBI:59789"/>
    </ligand>
</feature>
<protein>
    <recommendedName>
        <fullName evidence="9">tRNA (guanine-N(7)-)-methyltransferase</fullName>
        <ecNumber evidence="9">2.1.1.33</ecNumber>
    </recommendedName>
    <alternativeName>
        <fullName evidence="9">tRNA (guanine(46)-N(7))-methyltransferase</fullName>
    </alternativeName>
    <alternativeName>
        <fullName evidence="9">tRNA(m7G46)-methyltransferase</fullName>
    </alternativeName>
</protein>
<evidence type="ECO:0000256" key="2">
    <source>
        <dbReference type="ARBA" id="ARBA00022555"/>
    </source>
</evidence>
<reference evidence="10 11" key="1">
    <citation type="journal article" date="2023" name="BMC Biol.">
        <title>The compact genome of the sponge Oopsacas minuta (Hexactinellida) is lacking key metazoan core genes.</title>
        <authorList>
            <person name="Santini S."/>
            <person name="Schenkelaars Q."/>
            <person name="Jourda C."/>
            <person name="Duchesne M."/>
            <person name="Belahbib H."/>
            <person name="Rocher C."/>
            <person name="Selva M."/>
            <person name="Riesgo A."/>
            <person name="Vervoort M."/>
            <person name="Leys S.P."/>
            <person name="Kodjabachian L."/>
            <person name="Le Bivic A."/>
            <person name="Borchiellini C."/>
            <person name="Claverie J.M."/>
            <person name="Renard E."/>
        </authorList>
    </citation>
    <scope>NUCLEOTIDE SEQUENCE [LARGE SCALE GENOMIC DNA]</scope>
    <source>
        <strain evidence="10">SPO-2</strain>
    </source>
</reference>
<keyword evidence="3 9" id="KW-0489">Methyltransferase</keyword>
<dbReference type="Proteomes" id="UP001165289">
    <property type="component" value="Unassembled WGS sequence"/>
</dbReference>
<evidence type="ECO:0000256" key="6">
    <source>
        <dbReference type="ARBA" id="ARBA00022694"/>
    </source>
</evidence>
<comment type="catalytic activity">
    <reaction evidence="1 9">
        <text>guanosine(46) in tRNA + S-adenosyl-L-methionine = N(7)-methylguanosine(46) in tRNA + S-adenosyl-L-homocysteine</text>
        <dbReference type="Rhea" id="RHEA:42708"/>
        <dbReference type="Rhea" id="RHEA-COMP:10188"/>
        <dbReference type="Rhea" id="RHEA-COMP:10189"/>
        <dbReference type="ChEBI" id="CHEBI:57856"/>
        <dbReference type="ChEBI" id="CHEBI:59789"/>
        <dbReference type="ChEBI" id="CHEBI:74269"/>
        <dbReference type="ChEBI" id="CHEBI:74480"/>
        <dbReference type="EC" id="2.1.1.33"/>
    </reaction>
</comment>
<feature type="binding site" evidence="9">
    <location>
        <begin position="242"/>
        <end position="244"/>
    </location>
    <ligand>
        <name>S-adenosyl-L-methionine</name>
        <dbReference type="ChEBI" id="CHEBI:59789"/>
    </ligand>
</feature>
<dbReference type="GO" id="GO:0043527">
    <property type="term" value="C:tRNA methyltransferase complex"/>
    <property type="evidence" value="ECO:0007669"/>
    <property type="project" value="TreeGrafter"/>
</dbReference>
<feature type="binding site" evidence="9">
    <location>
        <position position="88"/>
    </location>
    <ligand>
        <name>S-adenosyl-L-methionine</name>
        <dbReference type="ChEBI" id="CHEBI:59789"/>
    </ligand>
</feature>
<feature type="active site" evidence="9">
    <location>
        <position position="167"/>
    </location>
</feature>
<dbReference type="EC" id="2.1.1.33" evidence="9"/>
<accession>A0AAV7JMH9</accession>
<dbReference type="Gene3D" id="3.40.50.150">
    <property type="entry name" value="Vaccinia Virus protein VP39"/>
    <property type="match status" value="1"/>
</dbReference>
<dbReference type="SUPFAM" id="SSF53335">
    <property type="entry name" value="S-adenosyl-L-methionine-dependent methyltransferases"/>
    <property type="match status" value="1"/>
</dbReference>
<comment type="subcellular location">
    <subcellularLocation>
        <location evidence="9">Nucleus</location>
    </subcellularLocation>
</comment>
<evidence type="ECO:0000313" key="11">
    <source>
        <dbReference type="Proteomes" id="UP001165289"/>
    </source>
</evidence>
<gene>
    <name evidence="10" type="ORF">LOD99_6519</name>
</gene>
<evidence type="ECO:0000313" key="10">
    <source>
        <dbReference type="EMBL" id="KAI6649729.1"/>
    </source>
</evidence>
<comment type="function">
    <text evidence="9">Catalyzes the formation of N(7)-methylguanine at position 46 (m7G46) in tRNA.</text>
</comment>
<organism evidence="10 11">
    <name type="scientific">Oopsacas minuta</name>
    <dbReference type="NCBI Taxonomy" id="111878"/>
    <lineage>
        <taxon>Eukaryota</taxon>
        <taxon>Metazoa</taxon>
        <taxon>Porifera</taxon>
        <taxon>Hexactinellida</taxon>
        <taxon>Hexasterophora</taxon>
        <taxon>Lyssacinosida</taxon>
        <taxon>Leucopsacidae</taxon>
        <taxon>Oopsacas</taxon>
    </lineage>
</organism>
<keyword evidence="4 9" id="KW-0808">Transferase</keyword>
<feature type="binding site" evidence="9">
    <location>
        <position position="164"/>
    </location>
    <ligand>
        <name>S-adenosyl-L-methionine</name>
        <dbReference type="ChEBI" id="CHEBI:59789"/>
    </ligand>
</feature>
<dbReference type="InterPro" id="IPR003358">
    <property type="entry name" value="tRNA_(Gua-N-7)_MeTrfase_Trmb"/>
</dbReference>
<sequence>MASRIEPIQSAPIENSTLIESSEGDDDTDLNTEGIITSLPQKKYYRQRAHVNPLSIQNLLPPVCPSVMKWSEHYPDIGPNCVEFLDIGCGYGGLLISLSTLFADKYILGIEIRIKVMDYVNDRIKSLRLTNANQYLNISVLRTNAMKYLPNYFNKAQLTKLFFLYPDPHFKKSKHKWRIISPSLLAEYAYILQIGGVLYTATDVLEVHEWMKKHITDHSLFTPMTSEELSSDSCIPLLTTSTEEAAKVTRNGGQHYIACFKRIHDPYVKY</sequence>
<keyword evidence="7 9" id="KW-0694">RNA-binding</keyword>
<keyword evidence="6 9" id="KW-0819">tRNA processing</keyword>
<dbReference type="HAMAP" id="MF_03055">
    <property type="entry name" value="tRNA_methyltr_TrmB_euk"/>
    <property type="match status" value="1"/>
</dbReference>
<keyword evidence="5 9" id="KW-0949">S-adenosyl-L-methionine</keyword>
<comment type="similarity">
    <text evidence="9">Belongs to the class I-like SAM-binding methyltransferase superfamily. TrmB family.</text>
</comment>
<proteinExistence type="inferred from homology"/>
<feature type="binding site" evidence="9">
    <location>
        <begin position="144"/>
        <end position="145"/>
    </location>
    <ligand>
        <name>S-adenosyl-L-methionine</name>
        <dbReference type="ChEBI" id="CHEBI:59789"/>
    </ligand>
</feature>
<dbReference type="GO" id="GO:0005634">
    <property type="term" value="C:nucleus"/>
    <property type="evidence" value="ECO:0007669"/>
    <property type="project" value="UniProtKB-SubCell"/>
</dbReference>
<evidence type="ECO:0000256" key="9">
    <source>
        <dbReference type="HAMAP-Rule" id="MF_03055"/>
    </source>
</evidence>
<evidence type="ECO:0000256" key="1">
    <source>
        <dbReference type="ARBA" id="ARBA00000142"/>
    </source>
</evidence>
<evidence type="ECO:0000256" key="3">
    <source>
        <dbReference type="ARBA" id="ARBA00022603"/>
    </source>
</evidence>
<dbReference type="NCBIfam" id="TIGR00091">
    <property type="entry name" value="tRNA (guanosine(46)-N7)-methyltransferase TrmB"/>
    <property type="match status" value="1"/>
</dbReference>
<dbReference type="Pfam" id="PF02390">
    <property type="entry name" value="Methyltransf_4"/>
    <property type="match status" value="1"/>
</dbReference>
<dbReference type="AlphaFoldDB" id="A0AAV7JMH9"/>
<dbReference type="InterPro" id="IPR029063">
    <property type="entry name" value="SAM-dependent_MTases_sf"/>
</dbReference>
<name>A0AAV7JMH9_9METZ</name>
<comment type="pathway">
    <text evidence="9">tRNA modification; N(7)-methylguanine-tRNA biosynthesis.</text>
</comment>
<dbReference type="GO" id="GO:0008176">
    <property type="term" value="F:tRNA (guanine(46)-N7)-methyltransferase activity"/>
    <property type="evidence" value="ECO:0007669"/>
    <property type="project" value="UniProtKB-UniRule"/>
</dbReference>
<evidence type="ECO:0000256" key="7">
    <source>
        <dbReference type="ARBA" id="ARBA00022884"/>
    </source>
</evidence>
<evidence type="ECO:0000256" key="4">
    <source>
        <dbReference type="ARBA" id="ARBA00022679"/>
    </source>
</evidence>
<dbReference type="EMBL" id="JAKMXF010000318">
    <property type="protein sequence ID" value="KAI6649729.1"/>
    <property type="molecule type" value="Genomic_DNA"/>
</dbReference>
<dbReference type="PROSITE" id="PS51625">
    <property type="entry name" value="SAM_MT_TRMB"/>
    <property type="match status" value="1"/>
</dbReference>
<evidence type="ECO:0000256" key="5">
    <source>
        <dbReference type="ARBA" id="ARBA00022691"/>
    </source>
</evidence>
<dbReference type="GO" id="GO:0000049">
    <property type="term" value="F:tRNA binding"/>
    <property type="evidence" value="ECO:0007669"/>
    <property type="project" value="UniProtKB-UniRule"/>
</dbReference>
<comment type="caution">
    <text evidence="10">The sequence shown here is derived from an EMBL/GenBank/DDBJ whole genome shotgun (WGS) entry which is preliminary data.</text>
</comment>
<dbReference type="PANTHER" id="PTHR23417">
    <property type="entry name" value="3-DEOXY-D-MANNO-OCTULOSONIC-ACID TRANSFERASE/TRNA GUANINE-N 7 - -METHYLTRANSFERASE"/>
    <property type="match status" value="1"/>
</dbReference>
<dbReference type="PANTHER" id="PTHR23417:SF16">
    <property type="entry name" value="TRNA (GUANINE-N(7)-)-METHYLTRANSFERASE"/>
    <property type="match status" value="1"/>
</dbReference>
<keyword evidence="11" id="KW-1185">Reference proteome</keyword>
<evidence type="ECO:0000256" key="8">
    <source>
        <dbReference type="ARBA" id="ARBA00023242"/>
    </source>
</evidence>
<keyword evidence="8 9" id="KW-0539">Nucleus</keyword>